<dbReference type="Proteomes" id="UP000246085">
    <property type="component" value="Chromosome BRAD3257"/>
</dbReference>
<dbReference type="AlphaFoldDB" id="A0A2U3QC87"/>
<feature type="region of interest" description="Disordered" evidence="2">
    <location>
        <begin position="258"/>
        <end position="281"/>
    </location>
</feature>
<sequence length="281" mass="30451">MNVFAECPSTYDTIIVGAGSAGCVLANRLSADPSRKVLVLEAGHAAPPNLRHSVGLADDVQHISRLGLSHRAASRLPRTAHLLAARQDGRRLRRDDSRPDVEPDLQLYGAISPHRDYVRFLSSKPGITLHATLQRPRSRGRITLRSGDPIEDPAIDPGYFASDPSGSDIVTMIEGVRINRRIAAQSPLKEMIESEVTPSAEATSDTEIADYVRGHCTTLYHAASTCRMGADELAVVDPKRLQVRGIDGLHVADASVVPDHDLGQHPDADDPDCRMRSCGDH</sequence>
<dbReference type="Pfam" id="PF05199">
    <property type="entry name" value="GMC_oxred_C"/>
    <property type="match status" value="1"/>
</dbReference>
<dbReference type="RefSeq" id="WP_244607829.1">
    <property type="nucleotide sequence ID" value="NZ_LS398110.1"/>
</dbReference>
<dbReference type="Gene3D" id="3.30.560.10">
    <property type="entry name" value="Glucose Oxidase, domain 3"/>
    <property type="match status" value="1"/>
</dbReference>
<dbReference type="InterPro" id="IPR036188">
    <property type="entry name" value="FAD/NAD-bd_sf"/>
</dbReference>
<dbReference type="KEGG" id="bvz:BRAD3257_8362"/>
<accession>A0A2U3QC87</accession>
<dbReference type="InterPro" id="IPR012132">
    <property type="entry name" value="GMC_OxRdtase"/>
</dbReference>
<name>A0A2U3QC87_9BRAD</name>
<evidence type="ECO:0000313" key="5">
    <source>
        <dbReference type="Proteomes" id="UP000246085"/>
    </source>
</evidence>
<organism evidence="4 5">
    <name type="scientific">Bradyrhizobium vignae</name>
    <dbReference type="NCBI Taxonomy" id="1549949"/>
    <lineage>
        <taxon>Bacteria</taxon>
        <taxon>Pseudomonadati</taxon>
        <taxon>Pseudomonadota</taxon>
        <taxon>Alphaproteobacteria</taxon>
        <taxon>Hyphomicrobiales</taxon>
        <taxon>Nitrobacteraceae</taxon>
        <taxon>Bradyrhizobium</taxon>
    </lineage>
</organism>
<dbReference type="EMBL" id="LS398110">
    <property type="protein sequence ID" value="SPP98949.1"/>
    <property type="molecule type" value="Genomic_DNA"/>
</dbReference>
<gene>
    <name evidence="4" type="ORF">BRAD3257_8362</name>
</gene>
<dbReference type="PANTHER" id="PTHR11552:SF147">
    <property type="entry name" value="CHOLINE DEHYDROGENASE, MITOCHONDRIAL"/>
    <property type="match status" value="1"/>
</dbReference>
<proteinExistence type="inferred from homology"/>
<dbReference type="SUPFAM" id="SSF51905">
    <property type="entry name" value="FAD/NAD(P)-binding domain"/>
    <property type="match status" value="1"/>
</dbReference>
<evidence type="ECO:0000256" key="1">
    <source>
        <dbReference type="ARBA" id="ARBA00010790"/>
    </source>
</evidence>
<comment type="similarity">
    <text evidence="1">Belongs to the GMC oxidoreductase family.</text>
</comment>
<dbReference type="InterPro" id="IPR007867">
    <property type="entry name" value="GMC_OxRtase_C"/>
</dbReference>
<dbReference type="GO" id="GO:0016614">
    <property type="term" value="F:oxidoreductase activity, acting on CH-OH group of donors"/>
    <property type="evidence" value="ECO:0007669"/>
    <property type="project" value="InterPro"/>
</dbReference>
<dbReference type="GO" id="GO:0050660">
    <property type="term" value="F:flavin adenine dinucleotide binding"/>
    <property type="evidence" value="ECO:0007669"/>
    <property type="project" value="InterPro"/>
</dbReference>
<evidence type="ECO:0000259" key="3">
    <source>
        <dbReference type="Pfam" id="PF05199"/>
    </source>
</evidence>
<dbReference type="SUPFAM" id="SSF54373">
    <property type="entry name" value="FAD-linked reductases, C-terminal domain"/>
    <property type="match status" value="1"/>
</dbReference>
<feature type="domain" description="Glucose-methanol-choline oxidoreductase C-terminal" evidence="3">
    <location>
        <begin position="136"/>
        <end position="266"/>
    </location>
</feature>
<dbReference type="Gene3D" id="3.50.50.60">
    <property type="entry name" value="FAD/NAD(P)-binding domain"/>
    <property type="match status" value="1"/>
</dbReference>
<reference evidence="4 5" key="1">
    <citation type="submission" date="2018-03" db="EMBL/GenBank/DDBJ databases">
        <authorList>
            <person name="Gully D."/>
        </authorList>
    </citation>
    <scope>NUCLEOTIDE SEQUENCE [LARGE SCALE GENOMIC DNA]</scope>
    <source>
        <strain evidence="4">ORS3257</strain>
    </source>
</reference>
<evidence type="ECO:0000256" key="2">
    <source>
        <dbReference type="SAM" id="MobiDB-lite"/>
    </source>
</evidence>
<dbReference type="PANTHER" id="PTHR11552">
    <property type="entry name" value="GLUCOSE-METHANOL-CHOLINE GMC OXIDOREDUCTASE"/>
    <property type="match status" value="1"/>
</dbReference>
<evidence type="ECO:0000313" key="4">
    <source>
        <dbReference type="EMBL" id="SPP98949.1"/>
    </source>
</evidence>
<protein>
    <recommendedName>
        <fullName evidence="3">Glucose-methanol-choline oxidoreductase C-terminal domain-containing protein</fullName>
    </recommendedName>
</protein>